<evidence type="ECO:0000256" key="6">
    <source>
        <dbReference type="ARBA" id="ARBA00023136"/>
    </source>
</evidence>
<comment type="subcellular location">
    <subcellularLocation>
        <location evidence="1">Cell membrane</location>
        <topology evidence="1">Peripheral membrane protein</topology>
    </subcellularLocation>
</comment>
<evidence type="ECO:0000256" key="4">
    <source>
        <dbReference type="ARBA" id="ARBA00022679"/>
    </source>
</evidence>
<dbReference type="PANTHER" id="PTHR37316:SF3">
    <property type="entry name" value="TEICHOIC ACID GLYCEROL-PHOSPHATE TRANSFERASE"/>
    <property type="match status" value="1"/>
</dbReference>
<name>A0AAX3WDQ9_METEX</name>
<keyword evidence="4" id="KW-0808">Transferase</keyword>
<sequence length="1376" mass="154911">MRRIARKLITAVRRDESDYVINVDAANPQFVKGWSKRKRRDAPLKLRVIVDGRLIAERVDSNLYRKDLASAGIGDGCYGFRFALPADLPDNTDYEFSFFDDANGKLIFRSRMPLRRARASFEGRNGEVLIGWAHGVASFNVYSGNDLVLQGVTPTIMREDVNSHYGGSAACGFRLDVSKAFLPNSSIVSIRNPADDTVLISMQLDRIPVVESAKKSPASPAKHIKDQSKKYYIEYKSTWEQFDSAYYLAMNPDVARSGIQPFKHFMDHGWKECRNPSANFDVIWYTLTYLDSDWSKNALHHYATVGSALGYLSKPQRPLSFDPPTVPGRKGRKIRRICLFAGYDAQGLMDATAIELIAELARHADVYYLADCHMAQSELDKIAHFTKGAWAERHERYDFGSWSKLAQELVGWDVIERYDELILSNDSSFLMRELDKVFAKMDERSCDWWGLQATKGVASTFKAQGLKQPISIEEIKAEYLDQFETDPIYDFLIGSYFQVYRKPVINDQGFRSALSGVQAERSKLLIIRKYEIGLTRYLISQGFEFDTFVGIVYPEQAVYTERSFDLLAGGFPLLKRFHLIQNHYGIEDLWRWPDLVRSAGIEKDLTPYKKTLQRVADASQLSRSMDVLSPSLRTGVSARELVVADKATPKYEDWWCFPVCAYSHLFNDNIRALFEEVKNDPSIKKIVLTRSKHVSVDGINVKALPLNSVEGQFYLLRSRHIFLKHTVHSNLAGADLSGDLHHFHNLWHGIPLKRIGYASLDQQGRLTAVVRQNKLLRSVICASKVDQLAMATAYWPLSINEIWLTGLPRHDLITKDEVLLPREMREQLSHLRETLQGRKLVIFAPTFKNGQHGAYYDFTPAEVAQLTTFLSANGLVMGVREHMADKARQYSSQLKGDAYISIPESSYPMVEILMREAIALVTDYSSIFIDFLITGRPVISFAYDYERYANEERGLFYDLDWCFPGTIAKDFESLMTALRDSVRGMSAGAMERYAHRRQLFIENLDTGNAARVVDRVKALHSPDTTLLALKDKTFEPRDPKGILWVYDEVADPRSQAHILNLCAELSRSGWRNKIVKAADLDFDDLTASSTIVLASFAADDQVIDMVEAVRRAGCLVIAQLGDFVFAPALLRETIQYRSSEDRSQLRSLAFGQQRLMEVADIVLVATETMKTAVEYMNLRSVVAPEIFAASARLQSLPAPSADGIVRVGYLPSPHDHFADFAVLMDIPTRVAEQFPDVEFHLFGLVANEGAGLTSKWIRHSAPKLSQRSAVLQRMDIILAPRAPAELNEFRSDGPFVEAATAGRAFVASPTPAFKSIVHDGVDGFLARSADEWVDAIVRLASDSALRSRVGLQARNTVAQVRSAASAASAFAELIKR</sequence>
<dbReference type="GO" id="GO:0019350">
    <property type="term" value="P:teichoic acid biosynthetic process"/>
    <property type="evidence" value="ECO:0007669"/>
    <property type="project" value="UniProtKB-KW"/>
</dbReference>
<dbReference type="InterPro" id="IPR051612">
    <property type="entry name" value="Teichoic_Acid_Biosynth"/>
</dbReference>
<evidence type="ECO:0000256" key="3">
    <source>
        <dbReference type="ARBA" id="ARBA00022475"/>
    </source>
</evidence>
<dbReference type="Pfam" id="PF13692">
    <property type="entry name" value="Glyco_trans_1_4"/>
    <property type="match status" value="1"/>
</dbReference>
<accession>A0AAX3WDQ9</accession>
<dbReference type="Proteomes" id="UP001223720">
    <property type="component" value="Chromosome"/>
</dbReference>
<evidence type="ECO:0000256" key="1">
    <source>
        <dbReference type="ARBA" id="ARBA00004202"/>
    </source>
</evidence>
<dbReference type="GO" id="GO:0047355">
    <property type="term" value="F:CDP-glycerol glycerophosphotransferase activity"/>
    <property type="evidence" value="ECO:0007669"/>
    <property type="project" value="InterPro"/>
</dbReference>
<protein>
    <submittedName>
        <fullName evidence="7">CDP-glycerol glycerophosphotransferase family protein</fullName>
    </submittedName>
</protein>
<organism evidence="7 8">
    <name type="scientific">Methylorubrum extorquens</name>
    <name type="common">Methylobacterium dichloromethanicum</name>
    <name type="synonym">Methylobacterium extorquens</name>
    <dbReference type="NCBI Taxonomy" id="408"/>
    <lineage>
        <taxon>Bacteria</taxon>
        <taxon>Pseudomonadati</taxon>
        <taxon>Pseudomonadota</taxon>
        <taxon>Alphaproteobacteria</taxon>
        <taxon>Hyphomicrobiales</taxon>
        <taxon>Methylobacteriaceae</taxon>
        <taxon>Methylorubrum</taxon>
    </lineage>
</organism>
<dbReference type="InterPro" id="IPR007554">
    <property type="entry name" value="Glycerophosphate_synth"/>
</dbReference>
<dbReference type="Pfam" id="PF05045">
    <property type="entry name" value="RgpF"/>
    <property type="match status" value="1"/>
</dbReference>
<keyword evidence="6" id="KW-0472">Membrane</keyword>
<keyword evidence="5" id="KW-0777">Teichoic acid biosynthesis</keyword>
<gene>
    <name evidence="7" type="ORF">KEC54_20770</name>
</gene>
<dbReference type="Gene3D" id="3.40.50.2000">
    <property type="entry name" value="Glycogen Phosphorylase B"/>
    <property type="match status" value="1"/>
</dbReference>
<dbReference type="RefSeq" id="WP_283535288.1">
    <property type="nucleotide sequence ID" value="NZ_CP073633.1"/>
</dbReference>
<evidence type="ECO:0000313" key="8">
    <source>
        <dbReference type="Proteomes" id="UP001223720"/>
    </source>
</evidence>
<comment type="similarity">
    <text evidence="2">Belongs to the CDP-glycerol glycerophosphotransferase family.</text>
</comment>
<dbReference type="GO" id="GO:0005886">
    <property type="term" value="C:plasma membrane"/>
    <property type="evidence" value="ECO:0007669"/>
    <property type="project" value="UniProtKB-SubCell"/>
</dbReference>
<dbReference type="InterPro" id="IPR007739">
    <property type="entry name" value="RgpF"/>
</dbReference>
<dbReference type="SUPFAM" id="SSF53756">
    <property type="entry name" value="UDP-Glycosyltransferase/glycogen phosphorylase"/>
    <property type="match status" value="1"/>
</dbReference>
<dbReference type="InterPro" id="IPR043149">
    <property type="entry name" value="TagF_N"/>
</dbReference>
<evidence type="ECO:0000256" key="5">
    <source>
        <dbReference type="ARBA" id="ARBA00022944"/>
    </source>
</evidence>
<proteinExistence type="inferred from homology"/>
<dbReference type="Gene3D" id="3.40.50.11820">
    <property type="match status" value="1"/>
</dbReference>
<dbReference type="EMBL" id="CP073633">
    <property type="protein sequence ID" value="WHQ68770.1"/>
    <property type="molecule type" value="Genomic_DNA"/>
</dbReference>
<dbReference type="Gene3D" id="3.40.50.12580">
    <property type="match status" value="1"/>
</dbReference>
<dbReference type="PANTHER" id="PTHR37316">
    <property type="entry name" value="TEICHOIC ACID GLYCEROL-PHOSPHATE PRIMASE"/>
    <property type="match status" value="1"/>
</dbReference>
<dbReference type="Pfam" id="PF04464">
    <property type="entry name" value="Glyphos_transf"/>
    <property type="match status" value="1"/>
</dbReference>
<evidence type="ECO:0000256" key="2">
    <source>
        <dbReference type="ARBA" id="ARBA00010488"/>
    </source>
</evidence>
<reference evidence="7" key="1">
    <citation type="journal article" date="2022" name="Biotechnol. Bioprocess Eng.">
        <title>Pan-genome Analysis Reveals Comparative Genomic Features of Central Metabolic Pathways in Methylorubrum extorquens.</title>
        <authorList>
            <person name="Lee G.M."/>
            <person name="Scott-Nevros Z.K."/>
            <person name="Lee S.-M."/>
            <person name="Kim D."/>
        </authorList>
    </citation>
    <scope>NUCLEOTIDE SEQUENCE</scope>
    <source>
        <strain evidence="7">ATCC 55366</strain>
    </source>
</reference>
<keyword evidence="3" id="KW-1003">Cell membrane</keyword>
<evidence type="ECO:0000313" key="7">
    <source>
        <dbReference type="EMBL" id="WHQ68770.1"/>
    </source>
</evidence>
<dbReference type="InterPro" id="IPR043148">
    <property type="entry name" value="TagF_C"/>
</dbReference>